<evidence type="ECO:0000256" key="6">
    <source>
        <dbReference type="SAM" id="MobiDB-lite"/>
    </source>
</evidence>
<evidence type="ECO:0000256" key="3">
    <source>
        <dbReference type="ARBA" id="ARBA00022729"/>
    </source>
</evidence>
<protein>
    <submittedName>
        <fullName evidence="8">Outer membrane scaffolding protein for murein synthesis (MipA/OmpV family)</fullName>
    </submittedName>
</protein>
<feature type="chain" id="PRO_5047150635" evidence="7">
    <location>
        <begin position="22"/>
        <end position="293"/>
    </location>
</feature>
<evidence type="ECO:0000256" key="1">
    <source>
        <dbReference type="ARBA" id="ARBA00004442"/>
    </source>
</evidence>
<proteinExistence type="inferred from homology"/>
<dbReference type="EMBL" id="JAATJE010000002">
    <property type="protein sequence ID" value="NJC35086.1"/>
    <property type="molecule type" value="Genomic_DNA"/>
</dbReference>
<dbReference type="PANTHER" id="PTHR38776">
    <property type="entry name" value="MLTA-INTERACTING PROTEIN-RELATED"/>
    <property type="match status" value="1"/>
</dbReference>
<keyword evidence="9" id="KW-1185">Reference proteome</keyword>
<feature type="signal peptide" evidence="7">
    <location>
        <begin position="1"/>
        <end position="21"/>
    </location>
</feature>
<feature type="region of interest" description="Disordered" evidence="6">
    <location>
        <begin position="23"/>
        <end position="43"/>
    </location>
</feature>
<comment type="similarity">
    <text evidence="2">Belongs to the MipA/OmpV family.</text>
</comment>
<keyword evidence="3 7" id="KW-0732">Signal</keyword>
<evidence type="ECO:0000313" key="8">
    <source>
        <dbReference type="EMBL" id="NJC35086.1"/>
    </source>
</evidence>
<dbReference type="InterPro" id="IPR010583">
    <property type="entry name" value="MipA"/>
</dbReference>
<comment type="caution">
    <text evidence="8">The sequence shown here is derived from an EMBL/GenBank/DDBJ whole genome shotgun (WGS) entry which is preliminary data.</text>
</comment>
<evidence type="ECO:0000256" key="7">
    <source>
        <dbReference type="SAM" id="SignalP"/>
    </source>
</evidence>
<gene>
    <name evidence="8" type="ORF">GGR88_002600</name>
</gene>
<reference evidence="8 9" key="1">
    <citation type="submission" date="2020-03" db="EMBL/GenBank/DDBJ databases">
        <title>Genomic Encyclopedia of Type Strains, Phase IV (KMG-IV): sequencing the most valuable type-strain genomes for metagenomic binning, comparative biology and taxonomic classification.</title>
        <authorList>
            <person name="Goeker M."/>
        </authorList>
    </citation>
    <scope>NUCLEOTIDE SEQUENCE [LARGE SCALE GENOMIC DNA]</scope>
    <source>
        <strain evidence="8 9">DSM 27651</strain>
    </source>
</reference>
<evidence type="ECO:0000313" key="9">
    <source>
        <dbReference type="Proteomes" id="UP000734218"/>
    </source>
</evidence>
<dbReference type="PANTHER" id="PTHR38776:SF1">
    <property type="entry name" value="MLTA-INTERACTING PROTEIN-RELATED"/>
    <property type="match status" value="1"/>
</dbReference>
<keyword evidence="5" id="KW-0998">Cell outer membrane</keyword>
<evidence type="ECO:0000256" key="2">
    <source>
        <dbReference type="ARBA" id="ARBA00005722"/>
    </source>
</evidence>
<comment type="subcellular location">
    <subcellularLocation>
        <location evidence="1">Cell outer membrane</location>
    </subcellularLocation>
</comment>
<evidence type="ECO:0000256" key="4">
    <source>
        <dbReference type="ARBA" id="ARBA00023136"/>
    </source>
</evidence>
<evidence type="ECO:0000256" key="5">
    <source>
        <dbReference type="ARBA" id="ARBA00023237"/>
    </source>
</evidence>
<name>A0ABX0XQZ0_9SPHN</name>
<dbReference type="Pfam" id="PF06629">
    <property type="entry name" value="MipA"/>
    <property type="match status" value="1"/>
</dbReference>
<dbReference type="Proteomes" id="UP000734218">
    <property type="component" value="Unassembled WGS sequence"/>
</dbReference>
<accession>A0ABX0XQZ0</accession>
<organism evidence="8 9">
    <name type="scientific">Sphingomonas jejuensis</name>
    <dbReference type="NCBI Taxonomy" id="904715"/>
    <lineage>
        <taxon>Bacteria</taxon>
        <taxon>Pseudomonadati</taxon>
        <taxon>Pseudomonadota</taxon>
        <taxon>Alphaproteobacteria</taxon>
        <taxon>Sphingomonadales</taxon>
        <taxon>Sphingomonadaceae</taxon>
        <taxon>Sphingomonas</taxon>
    </lineage>
</organism>
<keyword evidence="4" id="KW-0472">Membrane</keyword>
<dbReference type="RefSeq" id="WP_245196943.1">
    <property type="nucleotide sequence ID" value="NZ_JAATJE010000002.1"/>
</dbReference>
<sequence length="293" mass="30456">MNGLRLVFALAGIMAAVPASAQSNPAEPAAPVPATPDPAFDTQRDSFTVGAGVAVLPDYEGSDDYRFIPAVQGRGQVSGISFFTRGASLYVDLIPQAQGETVDFALGPLVAANLSRTNRRVIDDPAIRALPQLDTAIEVGGFAGISKTGVVTSAYDVLSARVAYQRDVAGSHDSYVITPSIDYLTPLSTRNLVGISASMQFVGDGWAQQYFGITPGASTASGLAPYDLDGGLKSYSLSILGAQSLEGDIRSGFALFGAVSYTRLLGDFADSPIVTVDGSPNQWVGAIGIGYTF</sequence>